<protein>
    <submittedName>
        <fullName evidence="5">Nucleoside-diphosphate-sugar epimerase</fullName>
    </submittedName>
</protein>
<feature type="domain" description="NAD-dependent epimerase/dehydratase" evidence="4">
    <location>
        <begin position="4"/>
        <end position="176"/>
    </location>
</feature>
<dbReference type="Pfam" id="PF01370">
    <property type="entry name" value="Epimerase"/>
    <property type="match status" value="1"/>
</dbReference>
<sequence>MKRVAVTGGNGILGSQVVDHLSKRGYVSVILDRNEGISGKHRHHDVHVKSVDLNDYAAVEQALEGCDALIHIAAIPDPAHHSPHVVFANNTVSTFHVLEAAAKHGIQKTVIASSESAYGFPWATKPLSPFFVPVDESHPLIPEDCYGISKAVNEVTAEGFHRRTGMQVVCLRLSSILNKAGYLYFQSCLAKPEELRRVLWSYVDIRDAAEACVLAVEREGLGCTALNIAADDTFNDRKSQELLRVYFPDVIDIRSPYIEYEAFYSNAKAKELLGWQPAHYWRDEVEKLGLGNKDAIDRPLP</sequence>
<dbReference type="InterPro" id="IPR001509">
    <property type="entry name" value="Epimerase_deHydtase"/>
</dbReference>
<evidence type="ECO:0000313" key="5">
    <source>
        <dbReference type="EMBL" id="MBP1994275.1"/>
    </source>
</evidence>
<dbReference type="InterPro" id="IPR036291">
    <property type="entry name" value="NAD(P)-bd_dom_sf"/>
</dbReference>
<evidence type="ECO:0000313" key="6">
    <source>
        <dbReference type="Proteomes" id="UP001519287"/>
    </source>
</evidence>
<keyword evidence="3" id="KW-0520">NAD</keyword>
<reference evidence="5 6" key="1">
    <citation type="submission" date="2021-03" db="EMBL/GenBank/DDBJ databases">
        <title>Genomic Encyclopedia of Type Strains, Phase IV (KMG-IV): sequencing the most valuable type-strain genomes for metagenomic binning, comparative biology and taxonomic classification.</title>
        <authorList>
            <person name="Goeker M."/>
        </authorList>
    </citation>
    <scope>NUCLEOTIDE SEQUENCE [LARGE SCALE GENOMIC DNA]</scope>
    <source>
        <strain evidence="5 6">DSM 26048</strain>
    </source>
</reference>
<dbReference type="SUPFAM" id="SSF51735">
    <property type="entry name" value="NAD(P)-binding Rossmann-fold domains"/>
    <property type="match status" value="1"/>
</dbReference>
<organism evidence="5 6">
    <name type="scientific">Paenibacillus eucommiae</name>
    <dbReference type="NCBI Taxonomy" id="1355755"/>
    <lineage>
        <taxon>Bacteria</taxon>
        <taxon>Bacillati</taxon>
        <taxon>Bacillota</taxon>
        <taxon>Bacilli</taxon>
        <taxon>Bacillales</taxon>
        <taxon>Paenibacillaceae</taxon>
        <taxon>Paenibacillus</taxon>
    </lineage>
</organism>
<dbReference type="PANTHER" id="PTHR43103">
    <property type="entry name" value="NUCLEOSIDE-DIPHOSPHATE-SUGAR EPIMERASE"/>
    <property type="match status" value="1"/>
</dbReference>
<keyword evidence="2" id="KW-0560">Oxidoreductase</keyword>
<comment type="similarity">
    <text evidence="1">Belongs to the NAD(P)-dependent epimerase/dehydratase family.</text>
</comment>
<keyword evidence="6" id="KW-1185">Reference proteome</keyword>
<name>A0ABS4J399_9BACL</name>
<dbReference type="EMBL" id="JAGGLB010000024">
    <property type="protein sequence ID" value="MBP1994275.1"/>
    <property type="molecule type" value="Genomic_DNA"/>
</dbReference>
<evidence type="ECO:0000256" key="1">
    <source>
        <dbReference type="ARBA" id="ARBA00007637"/>
    </source>
</evidence>
<accession>A0ABS4J399</accession>
<dbReference type="RefSeq" id="WP_209976117.1">
    <property type="nucleotide sequence ID" value="NZ_JAGGLB010000024.1"/>
</dbReference>
<gene>
    <name evidence="5" type="ORF">J2Z66_005911</name>
</gene>
<dbReference type="Proteomes" id="UP001519287">
    <property type="component" value="Unassembled WGS sequence"/>
</dbReference>
<evidence type="ECO:0000256" key="3">
    <source>
        <dbReference type="ARBA" id="ARBA00023027"/>
    </source>
</evidence>
<dbReference type="PANTHER" id="PTHR43103:SF5">
    <property type="entry name" value="4-EPIMERASE, PUTATIVE (AFU_ORTHOLOGUE AFUA_7G00360)-RELATED"/>
    <property type="match status" value="1"/>
</dbReference>
<comment type="caution">
    <text evidence="5">The sequence shown here is derived from an EMBL/GenBank/DDBJ whole genome shotgun (WGS) entry which is preliminary data.</text>
</comment>
<dbReference type="Gene3D" id="3.40.50.720">
    <property type="entry name" value="NAD(P)-binding Rossmann-like Domain"/>
    <property type="match status" value="1"/>
</dbReference>
<evidence type="ECO:0000259" key="4">
    <source>
        <dbReference type="Pfam" id="PF01370"/>
    </source>
</evidence>
<evidence type="ECO:0000256" key="2">
    <source>
        <dbReference type="ARBA" id="ARBA00023002"/>
    </source>
</evidence>
<proteinExistence type="inferred from homology"/>